<dbReference type="Gene3D" id="3.40.50.1820">
    <property type="entry name" value="alpha/beta hydrolase"/>
    <property type="match status" value="1"/>
</dbReference>
<keyword evidence="2" id="KW-1185">Reference proteome</keyword>
<dbReference type="InterPro" id="IPR017395">
    <property type="entry name" value="Chlorophyllase-like"/>
</dbReference>
<gene>
    <name evidence="1" type="ORF">HUO12_01115</name>
</gene>
<protein>
    <submittedName>
        <fullName evidence="1">Alpha/beta fold hydrolase</fullName>
    </submittedName>
</protein>
<sequence length="322" mass="34481">MKRTGLPFGVAAILAGCTGPLERTPLPEQASSPESESCAARLAGASSEVSLSVTEGSERQIPVTLFLPEQPGEYPLLGFSHGAFASPTRYRAMLAPLASAGYIVIAPMHVDSEEFGSDERPDRDTTWRTRNEDMALALNPNQELLDLLEAREYTLSKGKVASVGHSYGAIMAQLPGGALAYESDGSQVDRADPDVDVVVGWSPPGSIPTMIDAEGWNTLAVPSLTITGTTDVLPGFIDDWRAHLASYENAPIGKRASWVGEGIDHYFGGMFGREKPADANSQRLFHRAMEISLNFMDRHIGSEQVCTLGPPVSGEAYQEDGA</sequence>
<dbReference type="AlphaFoldDB" id="A0A850H966"/>
<reference evidence="1 2" key="1">
    <citation type="submission" date="2020-06" db="EMBL/GenBank/DDBJ databases">
        <title>Altererythrobacter lutimaris sp. nov., a marine bacterium isolated from a tidal flat.</title>
        <authorList>
            <person name="Kim D."/>
            <person name="Yoo Y."/>
            <person name="Kim J.-J."/>
        </authorList>
    </citation>
    <scope>NUCLEOTIDE SEQUENCE [LARGE SCALE GENOMIC DNA]</scope>
    <source>
        <strain evidence="1 2">JGD-16</strain>
    </source>
</reference>
<evidence type="ECO:0000313" key="2">
    <source>
        <dbReference type="Proteomes" id="UP000546031"/>
    </source>
</evidence>
<comment type="caution">
    <text evidence="1">The sequence shown here is derived from an EMBL/GenBank/DDBJ whole genome shotgun (WGS) entry which is preliminary data.</text>
</comment>
<dbReference type="PANTHER" id="PTHR33428">
    <property type="entry name" value="CHLOROPHYLLASE-2, CHLOROPLASTIC"/>
    <property type="match status" value="1"/>
</dbReference>
<evidence type="ECO:0000313" key="1">
    <source>
        <dbReference type="EMBL" id="NVE93491.1"/>
    </source>
</evidence>
<dbReference type="GO" id="GO:0016787">
    <property type="term" value="F:hydrolase activity"/>
    <property type="evidence" value="ECO:0007669"/>
    <property type="project" value="UniProtKB-KW"/>
</dbReference>
<accession>A0A850H966</accession>
<dbReference type="PROSITE" id="PS51257">
    <property type="entry name" value="PROKAR_LIPOPROTEIN"/>
    <property type="match status" value="1"/>
</dbReference>
<organism evidence="1 2">
    <name type="scientific">Altererythrobacter lutimaris</name>
    <dbReference type="NCBI Taxonomy" id="2743979"/>
    <lineage>
        <taxon>Bacteria</taxon>
        <taxon>Pseudomonadati</taxon>
        <taxon>Pseudomonadota</taxon>
        <taxon>Alphaproteobacteria</taxon>
        <taxon>Sphingomonadales</taxon>
        <taxon>Erythrobacteraceae</taxon>
        <taxon>Altererythrobacter</taxon>
    </lineage>
</organism>
<dbReference type="Pfam" id="PF07224">
    <property type="entry name" value="Chlorophyllase"/>
    <property type="match status" value="1"/>
</dbReference>
<dbReference type="SUPFAM" id="SSF53474">
    <property type="entry name" value="alpha/beta-Hydrolases"/>
    <property type="match status" value="1"/>
</dbReference>
<name>A0A850H966_9SPHN</name>
<dbReference type="InterPro" id="IPR029058">
    <property type="entry name" value="AB_hydrolase_fold"/>
</dbReference>
<dbReference type="PANTHER" id="PTHR33428:SF14">
    <property type="entry name" value="CARBOXYLESTERASE TYPE B DOMAIN-CONTAINING PROTEIN"/>
    <property type="match status" value="1"/>
</dbReference>
<dbReference type="Proteomes" id="UP000546031">
    <property type="component" value="Unassembled WGS sequence"/>
</dbReference>
<dbReference type="EMBL" id="JABWTA010000001">
    <property type="protein sequence ID" value="NVE93491.1"/>
    <property type="molecule type" value="Genomic_DNA"/>
</dbReference>
<keyword evidence="1" id="KW-0378">Hydrolase</keyword>
<proteinExistence type="predicted"/>